<dbReference type="InterPro" id="IPR051850">
    <property type="entry name" value="Polysacch_Lyase_4"/>
</dbReference>
<dbReference type="EMBL" id="PDNA01000058">
    <property type="protein sequence ID" value="PGH18347.1"/>
    <property type="molecule type" value="Genomic_DNA"/>
</dbReference>
<feature type="domain" description="Rhamnogalacturonan lyase" evidence="3">
    <location>
        <begin position="454"/>
        <end position="672"/>
    </location>
</feature>
<evidence type="ECO:0000259" key="3">
    <source>
        <dbReference type="Pfam" id="PF14683"/>
    </source>
</evidence>
<organism evidence="5 6">
    <name type="scientific">Polytolypa hystricis (strain UAMH7299)</name>
    <dbReference type="NCBI Taxonomy" id="1447883"/>
    <lineage>
        <taxon>Eukaryota</taxon>
        <taxon>Fungi</taxon>
        <taxon>Dikarya</taxon>
        <taxon>Ascomycota</taxon>
        <taxon>Pezizomycotina</taxon>
        <taxon>Eurotiomycetes</taxon>
        <taxon>Eurotiomycetidae</taxon>
        <taxon>Onygenales</taxon>
        <taxon>Onygenales incertae sedis</taxon>
        <taxon>Polytolypa</taxon>
    </lineage>
</organism>
<feature type="domain" description="Rhamnogalacturonan lyase" evidence="4">
    <location>
        <begin position="365"/>
        <end position="439"/>
    </location>
</feature>
<dbReference type="Pfam" id="PF14686">
    <property type="entry name" value="fn3_3"/>
    <property type="match status" value="1"/>
</dbReference>
<dbReference type="Proteomes" id="UP000224634">
    <property type="component" value="Unassembled WGS sequence"/>
</dbReference>
<sequence length="675" mass="75691">MDWATVLRCPLLLLWLSFLCFANATVEVSESSGNIVLSNDRLHTELNKANGIINRLTLDGQDLLGQVSGSQGLYVDCYCTPDGFWTPGTQNVKYTVIRGVDPSGVAYAGMVMSDTYRSTGQVFEQYWFLRDGETGLHGFTRIAYYNERTPFLRNLQELRTLFRPNSQIWTDLSTKKSLHAPLPRPNPANGGEGVSTSVQDATWDLSERTNDPFVQQAADFYTKYTFHDTWRDHDVHGLFADGSVGNLGSTFGAWLVMNTKDTYFGGPLHSDLMVDGILYNYMVSNHHGAGTPNITHGFDRTIGPYYYYFNKGARDSGIDTLRKDALKYYSPGWATEFYDAIAQHVPNYVTTRQRGSWKAKLDLPPGAKNPIAVLSVSGVDFQDNVEDAAAYQYWADIDSSGLVNIDRVKADTYRLTVYADGIFAQYEQDGIVINPARQTDSGTIRWTAESAGKELWRIGTPDKSSGEYRHGRTPDPTHPLQLPEHLIYWGAYDFVEDFPDGVTFTVGESKESEDFNYVQWSVFGGKGNSRRPEPYVGNGNVNNWTIAFDVQSQELGSVKEATLTIQLAGAKTAAGNTDVFDPAKRYNDLPLSVVVNDHALESWIIPWYHSSSCVVRSAITCYNIRHKFRFPAEYLYGDERNEIILSLPYNAVDPESAVLPESVYIQYDALRLEVQ</sequence>
<reference evidence="5 6" key="1">
    <citation type="submission" date="2017-10" db="EMBL/GenBank/DDBJ databases">
        <title>Comparative genomics in systemic dimorphic fungi from Ajellomycetaceae.</title>
        <authorList>
            <person name="Munoz J.F."/>
            <person name="Mcewen J.G."/>
            <person name="Clay O.K."/>
            <person name="Cuomo C.A."/>
        </authorList>
    </citation>
    <scope>NUCLEOTIDE SEQUENCE [LARGE SCALE GENOMIC DNA]</scope>
    <source>
        <strain evidence="5 6">UAMH7299</strain>
    </source>
</reference>
<dbReference type="SUPFAM" id="SSF49785">
    <property type="entry name" value="Galactose-binding domain-like"/>
    <property type="match status" value="1"/>
</dbReference>
<dbReference type="InterPro" id="IPR029411">
    <property type="entry name" value="RG-lyase_III"/>
</dbReference>
<evidence type="ECO:0000256" key="1">
    <source>
        <dbReference type="ARBA" id="ARBA00023180"/>
    </source>
</evidence>
<keyword evidence="6" id="KW-1185">Reference proteome</keyword>
<evidence type="ECO:0000259" key="4">
    <source>
        <dbReference type="Pfam" id="PF14686"/>
    </source>
</evidence>
<keyword evidence="2" id="KW-0732">Signal</keyword>
<dbReference type="InterPro" id="IPR029413">
    <property type="entry name" value="RG-lyase_II"/>
</dbReference>
<evidence type="ECO:0008006" key="7">
    <source>
        <dbReference type="Google" id="ProtNLM"/>
    </source>
</evidence>
<evidence type="ECO:0000256" key="2">
    <source>
        <dbReference type="SAM" id="SignalP"/>
    </source>
</evidence>
<dbReference type="GO" id="GO:0003824">
    <property type="term" value="F:catalytic activity"/>
    <property type="evidence" value="ECO:0007669"/>
    <property type="project" value="InterPro"/>
</dbReference>
<evidence type="ECO:0000313" key="5">
    <source>
        <dbReference type="EMBL" id="PGH18347.1"/>
    </source>
</evidence>
<comment type="caution">
    <text evidence="5">The sequence shown here is derived from an EMBL/GenBank/DDBJ whole genome shotgun (WGS) entry which is preliminary data.</text>
</comment>
<dbReference type="Pfam" id="PF14683">
    <property type="entry name" value="CBM-like"/>
    <property type="match status" value="1"/>
</dbReference>
<dbReference type="SUPFAM" id="SSF74650">
    <property type="entry name" value="Galactose mutarotase-like"/>
    <property type="match status" value="1"/>
</dbReference>
<dbReference type="OrthoDB" id="2130367at2759"/>
<dbReference type="CDD" id="cd10316">
    <property type="entry name" value="RGL4_M"/>
    <property type="match status" value="1"/>
</dbReference>
<dbReference type="GO" id="GO:0005975">
    <property type="term" value="P:carbohydrate metabolic process"/>
    <property type="evidence" value="ECO:0007669"/>
    <property type="project" value="InterPro"/>
</dbReference>
<dbReference type="AlphaFoldDB" id="A0A2B7YCM6"/>
<dbReference type="Gene3D" id="2.60.40.1120">
    <property type="entry name" value="Carboxypeptidase-like, regulatory domain"/>
    <property type="match status" value="1"/>
</dbReference>
<dbReference type="Gene3D" id="2.70.98.10">
    <property type="match status" value="1"/>
</dbReference>
<gene>
    <name evidence="5" type="ORF">AJ80_04525</name>
</gene>
<dbReference type="STRING" id="1447883.A0A2B7YCM6"/>
<proteinExistence type="predicted"/>
<evidence type="ECO:0000313" key="6">
    <source>
        <dbReference type="Proteomes" id="UP000224634"/>
    </source>
</evidence>
<keyword evidence="1" id="KW-0325">Glycoprotein</keyword>
<dbReference type="PANTHER" id="PTHR32018:SF9">
    <property type="entry name" value="RHAMNOGALACTURONATE LYASE B"/>
    <property type="match status" value="1"/>
</dbReference>
<name>A0A2B7YCM6_POLH7</name>
<dbReference type="InterPro" id="IPR011013">
    <property type="entry name" value="Gal_mutarotase_sf_dom"/>
</dbReference>
<feature type="signal peptide" evidence="2">
    <location>
        <begin position="1"/>
        <end position="24"/>
    </location>
</feature>
<dbReference type="CDD" id="cd10320">
    <property type="entry name" value="RGL4_N"/>
    <property type="match status" value="1"/>
</dbReference>
<dbReference type="InterPro" id="IPR008979">
    <property type="entry name" value="Galactose-bd-like_sf"/>
</dbReference>
<feature type="chain" id="PRO_5012496448" description="Rhamnogalacturonan endolyase" evidence="2">
    <location>
        <begin position="25"/>
        <end position="675"/>
    </location>
</feature>
<accession>A0A2B7YCM6</accession>
<protein>
    <recommendedName>
        <fullName evidence="7">Rhamnogalacturonan endolyase</fullName>
    </recommendedName>
</protein>
<dbReference type="InterPro" id="IPR014718">
    <property type="entry name" value="GH-type_carb-bd"/>
</dbReference>
<dbReference type="PANTHER" id="PTHR32018">
    <property type="entry name" value="RHAMNOGALACTURONATE LYASE FAMILY PROTEIN"/>
    <property type="match status" value="1"/>
</dbReference>
<dbReference type="GO" id="GO:0030246">
    <property type="term" value="F:carbohydrate binding"/>
    <property type="evidence" value="ECO:0007669"/>
    <property type="project" value="InterPro"/>
</dbReference>